<protein>
    <submittedName>
        <fullName evidence="2">Uncharacterized protein</fullName>
    </submittedName>
</protein>
<evidence type="ECO:0000256" key="1">
    <source>
        <dbReference type="SAM" id="MobiDB-lite"/>
    </source>
</evidence>
<reference evidence="2" key="1">
    <citation type="submission" date="2018-01" db="EMBL/GenBank/DDBJ databases">
        <authorList>
            <person name="Mao J.F."/>
        </authorList>
    </citation>
    <scope>NUCLEOTIDE SEQUENCE</scope>
    <source>
        <strain evidence="2">Huo1</strain>
        <tissue evidence="2">Leaf</tissue>
    </source>
</reference>
<dbReference type="EMBL" id="PNBA02000017">
    <property type="protein sequence ID" value="KAG6394045.1"/>
    <property type="molecule type" value="Genomic_DNA"/>
</dbReference>
<organism evidence="2">
    <name type="scientific">Salvia splendens</name>
    <name type="common">Scarlet sage</name>
    <dbReference type="NCBI Taxonomy" id="180675"/>
    <lineage>
        <taxon>Eukaryota</taxon>
        <taxon>Viridiplantae</taxon>
        <taxon>Streptophyta</taxon>
        <taxon>Embryophyta</taxon>
        <taxon>Tracheophyta</taxon>
        <taxon>Spermatophyta</taxon>
        <taxon>Magnoliopsida</taxon>
        <taxon>eudicotyledons</taxon>
        <taxon>Gunneridae</taxon>
        <taxon>Pentapetalae</taxon>
        <taxon>asterids</taxon>
        <taxon>lamiids</taxon>
        <taxon>Lamiales</taxon>
        <taxon>Lamiaceae</taxon>
        <taxon>Nepetoideae</taxon>
        <taxon>Mentheae</taxon>
        <taxon>Salviinae</taxon>
        <taxon>Salvia</taxon>
        <taxon>Salvia subgen. Calosphace</taxon>
        <taxon>core Calosphace</taxon>
    </lineage>
</organism>
<feature type="compositionally biased region" description="Basic and acidic residues" evidence="1">
    <location>
        <begin position="112"/>
        <end position="129"/>
    </location>
</feature>
<proteinExistence type="predicted"/>
<evidence type="ECO:0000313" key="2">
    <source>
        <dbReference type="EMBL" id="KAG6394045.1"/>
    </source>
</evidence>
<reference evidence="2" key="2">
    <citation type="submission" date="2020-08" db="EMBL/GenBank/DDBJ databases">
        <title>Plant Genome Project.</title>
        <authorList>
            <person name="Zhang R.-G."/>
        </authorList>
    </citation>
    <scope>NUCLEOTIDE SEQUENCE</scope>
    <source>
        <strain evidence="2">Huo1</strain>
        <tissue evidence="2">Leaf</tissue>
    </source>
</reference>
<name>A0A8X8WG19_SALSN</name>
<accession>A0A8X8WG19</accession>
<dbReference type="Proteomes" id="UP000298416">
    <property type="component" value="Unassembled WGS sequence"/>
</dbReference>
<sequence>MNIPPQSQYLYAGKWTPESDAILCDSLIDEFEVVDRVDSLHTRYLTLKELCKQKGVQWLPETRSVIAPDCLWEKICKSNLVATRESTTEPGIYFIDIGPDGKLRTRVEKGQVLPKDHPMKESNVKKFDRASNASSNGSNSPLGRWPHLHK</sequence>
<feature type="region of interest" description="Disordered" evidence="1">
    <location>
        <begin position="112"/>
        <end position="150"/>
    </location>
</feature>
<keyword evidence="3" id="KW-1185">Reference proteome</keyword>
<evidence type="ECO:0000313" key="3">
    <source>
        <dbReference type="Proteomes" id="UP000298416"/>
    </source>
</evidence>
<feature type="compositionally biased region" description="Low complexity" evidence="1">
    <location>
        <begin position="130"/>
        <end position="140"/>
    </location>
</feature>
<gene>
    <name evidence="2" type="ORF">SASPL_144622</name>
</gene>
<comment type="caution">
    <text evidence="2">The sequence shown here is derived from an EMBL/GenBank/DDBJ whole genome shotgun (WGS) entry which is preliminary data.</text>
</comment>
<dbReference type="AlphaFoldDB" id="A0A8X8WG19"/>